<protein>
    <submittedName>
        <fullName evidence="2">Uncharacterized protein</fullName>
    </submittedName>
</protein>
<keyword evidence="3" id="KW-1185">Reference proteome</keyword>
<dbReference type="AlphaFoldDB" id="A0AA40GF97"/>
<gene>
    <name evidence="2" type="ORF">K0M31_001322</name>
</gene>
<feature type="region of interest" description="Disordered" evidence="1">
    <location>
        <begin position="1"/>
        <end position="20"/>
    </location>
</feature>
<reference evidence="2" key="1">
    <citation type="submission" date="2021-10" db="EMBL/GenBank/DDBJ databases">
        <title>Melipona bicolor Genome sequencing and assembly.</title>
        <authorList>
            <person name="Araujo N.S."/>
            <person name="Arias M.C."/>
        </authorList>
    </citation>
    <scope>NUCLEOTIDE SEQUENCE</scope>
    <source>
        <strain evidence="2">USP_2M_L1-L4_2017</strain>
        <tissue evidence="2">Whole body</tissue>
    </source>
</reference>
<name>A0AA40GF97_9HYME</name>
<accession>A0AA40GF97</accession>
<evidence type="ECO:0000256" key="1">
    <source>
        <dbReference type="SAM" id="MobiDB-lite"/>
    </source>
</evidence>
<sequence length="58" mass="6713">FDLDEDPGSGDIDNELFHSSEDVDTNVPDVSYVMKLNSAENLQYDALTNYLFRKQRRD</sequence>
<dbReference type="EMBL" id="JAHYIQ010000001">
    <property type="protein sequence ID" value="KAK1136786.1"/>
    <property type="molecule type" value="Genomic_DNA"/>
</dbReference>
<dbReference type="Proteomes" id="UP001177670">
    <property type="component" value="Unassembled WGS sequence"/>
</dbReference>
<evidence type="ECO:0000313" key="2">
    <source>
        <dbReference type="EMBL" id="KAK1136786.1"/>
    </source>
</evidence>
<proteinExistence type="predicted"/>
<organism evidence="2 3">
    <name type="scientific">Melipona bicolor</name>
    <dbReference type="NCBI Taxonomy" id="60889"/>
    <lineage>
        <taxon>Eukaryota</taxon>
        <taxon>Metazoa</taxon>
        <taxon>Ecdysozoa</taxon>
        <taxon>Arthropoda</taxon>
        <taxon>Hexapoda</taxon>
        <taxon>Insecta</taxon>
        <taxon>Pterygota</taxon>
        <taxon>Neoptera</taxon>
        <taxon>Endopterygota</taxon>
        <taxon>Hymenoptera</taxon>
        <taxon>Apocrita</taxon>
        <taxon>Aculeata</taxon>
        <taxon>Apoidea</taxon>
        <taxon>Anthophila</taxon>
        <taxon>Apidae</taxon>
        <taxon>Melipona</taxon>
    </lineage>
</organism>
<feature type="compositionally biased region" description="Acidic residues" evidence="1">
    <location>
        <begin position="1"/>
        <end position="14"/>
    </location>
</feature>
<feature type="non-terminal residue" evidence="2">
    <location>
        <position position="1"/>
    </location>
</feature>
<evidence type="ECO:0000313" key="3">
    <source>
        <dbReference type="Proteomes" id="UP001177670"/>
    </source>
</evidence>
<comment type="caution">
    <text evidence="2">The sequence shown here is derived from an EMBL/GenBank/DDBJ whole genome shotgun (WGS) entry which is preliminary data.</text>
</comment>